<dbReference type="RefSeq" id="WP_075726832.1">
    <property type="nucleotide sequence ID" value="NZ_LTDM01000027.1"/>
</dbReference>
<dbReference type="AlphaFoldDB" id="A0A1U7M586"/>
<dbReference type="OrthoDB" id="1706403at2"/>
<sequence length="195" mass="22813">MEDKKVFFIGIIEGYNETNTKGYIESFFIQEEWEIIYKNNKKNILALRKDETIVFAIEINPEDLHLYYSIDIKFDIIIYNTEVILENKFLQCNYFILNSDDENWLRLPLEGLNALVVSYGFNNKASLTVSSYNDDNNIRLNLYLQREVNSILDSKIEPFEFIINSKTINERETYKILAAATASLVCGNKKLHLNI</sequence>
<gene>
    <name evidence="1" type="ORF">TICRE_15690</name>
</gene>
<keyword evidence="2" id="KW-1185">Reference proteome</keyword>
<comment type="caution">
    <text evidence="1">The sequence shown here is derived from an EMBL/GenBank/DDBJ whole genome shotgun (WGS) entry which is preliminary data.</text>
</comment>
<organism evidence="1 2">
    <name type="scientific">Tissierella creatinophila DSM 6911</name>
    <dbReference type="NCBI Taxonomy" id="1123403"/>
    <lineage>
        <taxon>Bacteria</taxon>
        <taxon>Bacillati</taxon>
        <taxon>Bacillota</taxon>
        <taxon>Tissierellia</taxon>
        <taxon>Tissierellales</taxon>
        <taxon>Tissierellaceae</taxon>
        <taxon>Tissierella</taxon>
    </lineage>
</organism>
<proteinExistence type="predicted"/>
<dbReference type="EMBL" id="LTDM01000027">
    <property type="protein sequence ID" value="OLS02451.1"/>
    <property type="molecule type" value="Genomic_DNA"/>
</dbReference>
<reference evidence="1 2" key="1">
    <citation type="submission" date="2016-02" db="EMBL/GenBank/DDBJ databases">
        <title>Genome sequence of Tissierella creatinophila DSM 6911.</title>
        <authorList>
            <person name="Poehlein A."/>
            <person name="Daniel R."/>
        </authorList>
    </citation>
    <scope>NUCLEOTIDE SEQUENCE [LARGE SCALE GENOMIC DNA]</scope>
    <source>
        <strain evidence="1 2">DSM 6911</strain>
    </source>
</reference>
<evidence type="ECO:0000313" key="1">
    <source>
        <dbReference type="EMBL" id="OLS02451.1"/>
    </source>
</evidence>
<name>A0A1U7M586_TISCR</name>
<dbReference type="Proteomes" id="UP000186112">
    <property type="component" value="Unassembled WGS sequence"/>
</dbReference>
<accession>A0A1U7M586</accession>
<evidence type="ECO:0000313" key="2">
    <source>
        <dbReference type="Proteomes" id="UP000186112"/>
    </source>
</evidence>
<protein>
    <submittedName>
        <fullName evidence="1">Uncharacterized protein</fullName>
    </submittedName>
</protein>